<gene>
    <name evidence="9" type="ORF">G1H10_30850</name>
</gene>
<protein>
    <submittedName>
        <fullName evidence="9">Carbohydrate ABC transporter permease</fullName>
    </submittedName>
</protein>
<keyword evidence="4 7" id="KW-0812">Transmembrane</keyword>
<keyword evidence="5 7" id="KW-1133">Transmembrane helix</keyword>
<accession>A0A6L9SHH2</accession>
<dbReference type="Gene3D" id="1.10.3720.10">
    <property type="entry name" value="MetI-like"/>
    <property type="match status" value="1"/>
</dbReference>
<feature type="transmembrane region" description="Helical" evidence="7">
    <location>
        <begin position="85"/>
        <end position="105"/>
    </location>
</feature>
<evidence type="ECO:0000256" key="7">
    <source>
        <dbReference type="RuleBase" id="RU363032"/>
    </source>
</evidence>
<evidence type="ECO:0000256" key="5">
    <source>
        <dbReference type="ARBA" id="ARBA00022989"/>
    </source>
</evidence>
<evidence type="ECO:0000259" key="8">
    <source>
        <dbReference type="PROSITE" id="PS50928"/>
    </source>
</evidence>
<feature type="transmembrane region" description="Helical" evidence="7">
    <location>
        <begin position="51"/>
        <end position="73"/>
    </location>
</feature>
<dbReference type="PANTHER" id="PTHR43744">
    <property type="entry name" value="ABC TRANSPORTER PERMEASE PROTEIN MG189-RELATED-RELATED"/>
    <property type="match status" value="1"/>
</dbReference>
<dbReference type="AlphaFoldDB" id="A0A6L9SHH2"/>
<comment type="caution">
    <text evidence="9">The sequence shown here is derived from an EMBL/GenBank/DDBJ whole genome shotgun (WGS) entry which is preliminary data.</text>
</comment>
<feature type="transmembrane region" description="Helical" evidence="7">
    <location>
        <begin position="117"/>
        <end position="138"/>
    </location>
</feature>
<dbReference type="GO" id="GO:0055085">
    <property type="term" value="P:transmembrane transport"/>
    <property type="evidence" value="ECO:0007669"/>
    <property type="project" value="InterPro"/>
</dbReference>
<feature type="transmembrane region" description="Helical" evidence="7">
    <location>
        <begin position="219"/>
        <end position="238"/>
    </location>
</feature>
<dbReference type="CDD" id="cd06261">
    <property type="entry name" value="TM_PBP2"/>
    <property type="match status" value="1"/>
</dbReference>
<feature type="transmembrane region" description="Helical" evidence="7">
    <location>
        <begin position="159"/>
        <end position="181"/>
    </location>
</feature>
<dbReference type="Proteomes" id="UP000475214">
    <property type="component" value="Unassembled WGS sequence"/>
</dbReference>
<dbReference type="InterPro" id="IPR035906">
    <property type="entry name" value="MetI-like_sf"/>
</dbReference>
<proteinExistence type="inferred from homology"/>
<reference evidence="9 10" key="1">
    <citation type="submission" date="2020-02" db="EMBL/GenBank/DDBJ databases">
        <authorList>
            <person name="Li X.-J."/>
            <person name="Han X.-M."/>
        </authorList>
    </citation>
    <scope>NUCLEOTIDE SEQUENCE [LARGE SCALE GENOMIC DNA]</scope>
    <source>
        <strain evidence="9 10">CCTCC AB 2017055</strain>
    </source>
</reference>
<keyword evidence="2 7" id="KW-0813">Transport</keyword>
<dbReference type="EMBL" id="JAAGOA010000036">
    <property type="protein sequence ID" value="NEE04573.1"/>
    <property type="molecule type" value="Genomic_DNA"/>
</dbReference>
<dbReference type="RefSeq" id="WP_163745118.1">
    <property type="nucleotide sequence ID" value="NZ_JAAGOA010000036.1"/>
</dbReference>
<feature type="domain" description="ABC transmembrane type-1" evidence="8">
    <location>
        <begin position="47"/>
        <end position="238"/>
    </location>
</feature>
<dbReference type="PROSITE" id="PS50928">
    <property type="entry name" value="ABC_TM1"/>
    <property type="match status" value="1"/>
</dbReference>
<dbReference type="SUPFAM" id="SSF161098">
    <property type="entry name" value="MetI-like"/>
    <property type="match status" value="1"/>
</dbReference>
<evidence type="ECO:0000256" key="3">
    <source>
        <dbReference type="ARBA" id="ARBA00022475"/>
    </source>
</evidence>
<keyword evidence="10" id="KW-1185">Reference proteome</keyword>
<dbReference type="PANTHER" id="PTHR43744:SF12">
    <property type="entry name" value="ABC TRANSPORTER PERMEASE PROTEIN MG189-RELATED"/>
    <property type="match status" value="1"/>
</dbReference>
<evidence type="ECO:0000256" key="6">
    <source>
        <dbReference type="ARBA" id="ARBA00023136"/>
    </source>
</evidence>
<name>A0A6L9SHH2_9ACTN</name>
<evidence type="ECO:0000256" key="4">
    <source>
        <dbReference type="ARBA" id="ARBA00022692"/>
    </source>
</evidence>
<evidence type="ECO:0000313" key="10">
    <source>
        <dbReference type="Proteomes" id="UP000475214"/>
    </source>
</evidence>
<dbReference type="Pfam" id="PF00528">
    <property type="entry name" value="BPD_transp_1"/>
    <property type="match status" value="1"/>
</dbReference>
<comment type="subcellular location">
    <subcellularLocation>
        <location evidence="1 7">Cell membrane</location>
        <topology evidence="1 7">Multi-pass membrane protein</topology>
    </subcellularLocation>
</comment>
<organism evidence="9 10">
    <name type="scientific">Phytoactinopolyspora halotolerans</name>
    <dbReference type="NCBI Taxonomy" id="1981512"/>
    <lineage>
        <taxon>Bacteria</taxon>
        <taxon>Bacillati</taxon>
        <taxon>Actinomycetota</taxon>
        <taxon>Actinomycetes</taxon>
        <taxon>Jiangellales</taxon>
        <taxon>Jiangellaceae</taxon>
        <taxon>Phytoactinopolyspora</taxon>
    </lineage>
</organism>
<evidence type="ECO:0000256" key="1">
    <source>
        <dbReference type="ARBA" id="ARBA00004651"/>
    </source>
</evidence>
<comment type="similarity">
    <text evidence="7">Belongs to the binding-protein-dependent transport system permease family.</text>
</comment>
<evidence type="ECO:0000313" key="9">
    <source>
        <dbReference type="EMBL" id="NEE04573.1"/>
    </source>
</evidence>
<sequence length="252" mass="27223">MFPIIWLLSGSLQTAEELYSGETFFPEAPQWTNYVTGWVDGNLAVYLGNSLFYTLTSVALILAVASLAGYALARIEFSGKAFFTLLILAVMVIPAPAMFITQYKLLLSFGLTDSRLGYIFILVTAGIPMSTLIMRSFFVSLSPELEEAAAIDGASALRTFVSVILPLARPGLAAVAVIQGLQVWNEYLMALVLFDSDSLMPVQRGLMSFVSVETPQQQVLLAATAISIVPVVIFYLLAQKHIIQGLGAGGLK</sequence>
<keyword evidence="6 7" id="KW-0472">Membrane</keyword>
<evidence type="ECO:0000256" key="2">
    <source>
        <dbReference type="ARBA" id="ARBA00022448"/>
    </source>
</evidence>
<dbReference type="InterPro" id="IPR000515">
    <property type="entry name" value="MetI-like"/>
</dbReference>
<dbReference type="GO" id="GO:0005886">
    <property type="term" value="C:plasma membrane"/>
    <property type="evidence" value="ECO:0007669"/>
    <property type="project" value="UniProtKB-SubCell"/>
</dbReference>
<keyword evidence="3" id="KW-1003">Cell membrane</keyword>